<gene>
    <name evidence="1" type="ORF">JOF53_002118</name>
</gene>
<evidence type="ECO:0000313" key="1">
    <source>
        <dbReference type="EMBL" id="MBP2473246.1"/>
    </source>
</evidence>
<sequence>MTPTQNDEDETLALVAELEVFAQAYLDVEAAGGDVRAVRHAGWRPGARTGGILLAHKDTGPEALCHCHPGRRTLFSIMRRGWGRNFDERPFHVWNDRPELAGALAPGVVRVELVGPDRAVRVADVVDGTFAVAHELDLPAERALAAKEAAGTATREDRVDAVFHGADQVWEALREFSIRLYDESGTVVYDGPLRR</sequence>
<name>A0ABS5A9K0_9PSEU</name>
<dbReference type="EMBL" id="JAGIOO010000001">
    <property type="protein sequence ID" value="MBP2473246.1"/>
    <property type="molecule type" value="Genomic_DNA"/>
</dbReference>
<keyword evidence="2" id="KW-1185">Reference proteome</keyword>
<evidence type="ECO:0000313" key="2">
    <source>
        <dbReference type="Proteomes" id="UP001519363"/>
    </source>
</evidence>
<organism evidence="1 2">
    <name type="scientific">Crossiella equi</name>
    <dbReference type="NCBI Taxonomy" id="130796"/>
    <lineage>
        <taxon>Bacteria</taxon>
        <taxon>Bacillati</taxon>
        <taxon>Actinomycetota</taxon>
        <taxon>Actinomycetes</taxon>
        <taxon>Pseudonocardiales</taxon>
        <taxon>Pseudonocardiaceae</taxon>
        <taxon>Crossiella</taxon>
    </lineage>
</organism>
<protein>
    <submittedName>
        <fullName evidence="1">Uncharacterized protein</fullName>
    </submittedName>
</protein>
<comment type="caution">
    <text evidence="1">The sequence shown here is derived from an EMBL/GenBank/DDBJ whole genome shotgun (WGS) entry which is preliminary data.</text>
</comment>
<proteinExistence type="predicted"/>
<accession>A0ABS5A9K0</accession>
<reference evidence="1 2" key="1">
    <citation type="submission" date="2021-03" db="EMBL/GenBank/DDBJ databases">
        <title>Sequencing the genomes of 1000 actinobacteria strains.</title>
        <authorList>
            <person name="Klenk H.-P."/>
        </authorList>
    </citation>
    <scope>NUCLEOTIDE SEQUENCE [LARGE SCALE GENOMIC DNA]</scope>
    <source>
        <strain evidence="1 2">DSM 44580</strain>
    </source>
</reference>
<dbReference type="RefSeq" id="WP_143342810.1">
    <property type="nucleotide sequence ID" value="NZ_JAGIOO010000001.1"/>
</dbReference>
<dbReference type="Proteomes" id="UP001519363">
    <property type="component" value="Unassembled WGS sequence"/>
</dbReference>